<gene>
    <name evidence="4" type="ORF">EDM52_24030</name>
</gene>
<keyword evidence="5" id="KW-1185">Reference proteome</keyword>
<reference evidence="4 5" key="1">
    <citation type="submission" date="2018-10" db="EMBL/GenBank/DDBJ databases">
        <title>Phylogenomics of Brevibacillus.</title>
        <authorList>
            <person name="Dunlap C."/>
        </authorList>
    </citation>
    <scope>NUCLEOTIDE SEQUENCE [LARGE SCALE GENOMIC DNA]</scope>
    <source>
        <strain evidence="4 5">JCM 12215</strain>
    </source>
</reference>
<dbReference type="PANTHER" id="PTHR43877">
    <property type="entry name" value="AMINOALKYLPHOSPHONATE N-ACETYLTRANSFERASE-RELATED-RELATED"/>
    <property type="match status" value="1"/>
</dbReference>
<dbReference type="Pfam" id="PF00583">
    <property type="entry name" value="Acetyltransf_1"/>
    <property type="match status" value="1"/>
</dbReference>
<dbReference type="RefSeq" id="WP_122911421.1">
    <property type="nucleotide sequence ID" value="NZ_CBCSBE010000048.1"/>
</dbReference>
<evidence type="ECO:0000313" key="5">
    <source>
        <dbReference type="Proteomes" id="UP000282028"/>
    </source>
</evidence>
<evidence type="ECO:0000259" key="3">
    <source>
        <dbReference type="PROSITE" id="PS51186"/>
    </source>
</evidence>
<name>A0A3M8BMH1_9BACL</name>
<dbReference type="InterPro" id="IPR016181">
    <property type="entry name" value="Acyl_CoA_acyltransferase"/>
</dbReference>
<dbReference type="GO" id="GO:0016747">
    <property type="term" value="F:acyltransferase activity, transferring groups other than amino-acyl groups"/>
    <property type="evidence" value="ECO:0007669"/>
    <property type="project" value="InterPro"/>
</dbReference>
<dbReference type="CDD" id="cd04301">
    <property type="entry name" value="NAT_SF"/>
    <property type="match status" value="1"/>
</dbReference>
<feature type="domain" description="N-acetyltransferase" evidence="3">
    <location>
        <begin position="2"/>
        <end position="150"/>
    </location>
</feature>
<dbReference type="OrthoDB" id="67353at2"/>
<proteinExistence type="predicted"/>
<dbReference type="AlphaFoldDB" id="A0A3M8BMH1"/>
<dbReference type="EMBL" id="RHHR01000081">
    <property type="protein sequence ID" value="RNB64588.1"/>
    <property type="molecule type" value="Genomic_DNA"/>
</dbReference>
<dbReference type="Gene3D" id="3.40.630.30">
    <property type="match status" value="1"/>
</dbReference>
<keyword evidence="2" id="KW-0012">Acyltransferase</keyword>
<keyword evidence="1 4" id="KW-0808">Transferase</keyword>
<dbReference type="InterPro" id="IPR050832">
    <property type="entry name" value="Bact_Acetyltransf"/>
</dbReference>
<organism evidence="4 5">
    <name type="scientific">Brevibacillus invocatus</name>
    <dbReference type="NCBI Taxonomy" id="173959"/>
    <lineage>
        <taxon>Bacteria</taxon>
        <taxon>Bacillati</taxon>
        <taxon>Bacillota</taxon>
        <taxon>Bacilli</taxon>
        <taxon>Bacillales</taxon>
        <taxon>Paenibacillaceae</taxon>
        <taxon>Brevibacillus</taxon>
    </lineage>
</organism>
<protein>
    <submittedName>
        <fullName evidence="4">GNAT family N-acetyltransferase</fullName>
    </submittedName>
</protein>
<dbReference type="SUPFAM" id="SSF55729">
    <property type="entry name" value="Acyl-CoA N-acyltransferases (Nat)"/>
    <property type="match status" value="1"/>
</dbReference>
<dbReference type="PROSITE" id="PS51186">
    <property type="entry name" value="GNAT"/>
    <property type="match status" value="1"/>
</dbReference>
<evidence type="ECO:0000256" key="1">
    <source>
        <dbReference type="ARBA" id="ARBA00022679"/>
    </source>
</evidence>
<dbReference type="InterPro" id="IPR000182">
    <property type="entry name" value="GNAT_dom"/>
</dbReference>
<dbReference type="PANTHER" id="PTHR43877:SF2">
    <property type="entry name" value="AMINOALKYLPHOSPHONATE N-ACETYLTRANSFERASE-RELATED"/>
    <property type="match status" value="1"/>
</dbReference>
<comment type="caution">
    <text evidence="4">The sequence shown here is derived from an EMBL/GenBank/DDBJ whole genome shotgun (WGS) entry which is preliminary data.</text>
</comment>
<accession>A0A3M8BMH1</accession>
<evidence type="ECO:0000313" key="4">
    <source>
        <dbReference type="EMBL" id="RNB64588.1"/>
    </source>
</evidence>
<sequence length="150" mass="17068">MITIRRTSPDSSDFNKLVEMLDKDLWKRYPQTQQQYAPHNRIALEASVVLAYEADRAVGCGCYRQTDDPGIVEIKRMFVMEEARGKGIAKQILKELEAWAVEEGNTEAKLETGTRQPEAVALYTQLGYKEISKYGPYVDLEESICMGKKL</sequence>
<evidence type="ECO:0000256" key="2">
    <source>
        <dbReference type="ARBA" id="ARBA00023315"/>
    </source>
</evidence>
<dbReference type="Proteomes" id="UP000282028">
    <property type="component" value="Unassembled WGS sequence"/>
</dbReference>